<comment type="caution">
    <text evidence="8">The sequence shown here is derived from an EMBL/GenBank/DDBJ whole genome shotgun (WGS) entry which is preliminary data.</text>
</comment>
<gene>
    <name evidence="8" type="ORF">ACFPPD_21810</name>
</gene>
<comment type="catalytic activity">
    <reaction evidence="1">
        <text>[protein]-peptidylproline (omega=180) = [protein]-peptidylproline (omega=0)</text>
        <dbReference type="Rhea" id="RHEA:16237"/>
        <dbReference type="Rhea" id="RHEA-COMP:10747"/>
        <dbReference type="Rhea" id="RHEA-COMP:10748"/>
        <dbReference type="ChEBI" id="CHEBI:83833"/>
        <dbReference type="ChEBI" id="CHEBI:83834"/>
        <dbReference type="EC" id="5.2.1.8"/>
    </reaction>
</comment>
<dbReference type="RefSeq" id="WP_209744452.1">
    <property type="nucleotide sequence ID" value="NZ_JBHSMH010000097.1"/>
</dbReference>
<accession>A0ABW0LZM5</accession>
<evidence type="ECO:0000259" key="7">
    <source>
        <dbReference type="PROSITE" id="PS50198"/>
    </source>
</evidence>
<name>A0ABW0LZM5_9BACL</name>
<protein>
    <recommendedName>
        <fullName evidence="2">peptidylprolyl isomerase</fullName>
        <ecNumber evidence="2">5.2.1.8</ecNumber>
    </recommendedName>
</protein>
<dbReference type="InterPro" id="IPR000297">
    <property type="entry name" value="PPIase_PpiC"/>
</dbReference>
<dbReference type="Pfam" id="PF00639">
    <property type="entry name" value="Rotamase"/>
    <property type="match status" value="1"/>
</dbReference>
<dbReference type="SUPFAM" id="SSF54534">
    <property type="entry name" value="FKBP-like"/>
    <property type="match status" value="1"/>
</dbReference>
<evidence type="ECO:0000313" key="8">
    <source>
        <dbReference type="EMBL" id="MFC5471328.1"/>
    </source>
</evidence>
<reference evidence="9" key="1">
    <citation type="journal article" date="2019" name="Int. J. Syst. Evol. Microbiol.">
        <title>The Global Catalogue of Microorganisms (GCM) 10K type strain sequencing project: providing services to taxonomists for standard genome sequencing and annotation.</title>
        <authorList>
            <consortium name="The Broad Institute Genomics Platform"/>
            <consortium name="The Broad Institute Genome Sequencing Center for Infectious Disease"/>
            <person name="Wu L."/>
            <person name="Ma J."/>
        </authorList>
    </citation>
    <scope>NUCLEOTIDE SEQUENCE [LARGE SCALE GENOMIC DNA]</scope>
    <source>
        <strain evidence="9">CCUG 57113</strain>
    </source>
</reference>
<keyword evidence="4 6" id="KW-0697">Rotamase</keyword>
<proteinExistence type="predicted"/>
<dbReference type="GO" id="GO:0016853">
    <property type="term" value="F:isomerase activity"/>
    <property type="evidence" value="ECO:0007669"/>
    <property type="project" value="UniProtKB-KW"/>
</dbReference>
<evidence type="ECO:0000256" key="5">
    <source>
        <dbReference type="ARBA" id="ARBA00023235"/>
    </source>
</evidence>
<dbReference type="PANTHER" id="PTHR47245:SF1">
    <property type="entry name" value="FOLDASE PROTEIN PRSA"/>
    <property type="match status" value="1"/>
</dbReference>
<dbReference type="Proteomes" id="UP001596105">
    <property type="component" value="Unassembled WGS sequence"/>
</dbReference>
<keyword evidence="3" id="KW-0732">Signal</keyword>
<keyword evidence="5 6" id="KW-0413">Isomerase</keyword>
<dbReference type="InterPro" id="IPR050245">
    <property type="entry name" value="PrsA_foldase"/>
</dbReference>
<sequence>MTSLDQIGKVERYSEERRFDFDEVAFSRIVVNDRRLARDIRFKLMEGAEFFSLARQYSADESTRLAGGFVGKMPRTRLPAAIAVEDYEEFPGSVFGPLEVDGQYHIVKIEEI</sequence>
<dbReference type="InterPro" id="IPR046357">
    <property type="entry name" value="PPIase_dom_sf"/>
</dbReference>
<organism evidence="8 9">
    <name type="scientific">Cohnella suwonensis</name>
    <dbReference type="NCBI Taxonomy" id="696072"/>
    <lineage>
        <taxon>Bacteria</taxon>
        <taxon>Bacillati</taxon>
        <taxon>Bacillota</taxon>
        <taxon>Bacilli</taxon>
        <taxon>Bacillales</taxon>
        <taxon>Paenibacillaceae</taxon>
        <taxon>Cohnella</taxon>
    </lineage>
</organism>
<dbReference type="Gene3D" id="3.10.50.40">
    <property type="match status" value="1"/>
</dbReference>
<evidence type="ECO:0000256" key="1">
    <source>
        <dbReference type="ARBA" id="ARBA00000971"/>
    </source>
</evidence>
<dbReference type="PROSITE" id="PS50198">
    <property type="entry name" value="PPIC_PPIASE_2"/>
    <property type="match status" value="1"/>
</dbReference>
<dbReference type="PANTHER" id="PTHR47245">
    <property type="entry name" value="PEPTIDYLPROLYL ISOMERASE"/>
    <property type="match status" value="1"/>
</dbReference>
<dbReference type="EMBL" id="JBHSMH010000097">
    <property type="protein sequence ID" value="MFC5471328.1"/>
    <property type="molecule type" value="Genomic_DNA"/>
</dbReference>
<evidence type="ECO:0000313" key="9">
    <source>
        <dbReference type="Proteomes" id="UP001596105"/>
    </source>
</evidence>
<evidence type="ECO:0000256" key="4">
    <source>
        <dbReference type="ARBA" id="ARBA00023110"/>
    </source>
</evidence>
<evidence type="ECO:0000256" key="6">
    <source>
        <dbReference type="PROSITE-ProRule" id="PRU00278"/>
    </source>
</evidence>
<evidence type="ECO:0000256" key="2">
    <source>
        <dbReference type="ARBA" id="ARBA00013194"/>
    </source>
</evidence>
<feature type="domain" description="PpiC" evidence="7">
    <location>
        <begin position="21"/>
        <end position="111"/>
    </location>
</feature>
<evidence type="ECO:0000256" key="3">
    <source>
        <dbReference type="ARBA" id="ARBA00022729"/>
    </source>
</evidence>
<keyword evidence="9" id="KW-1185">Reference proteome</keyword>
<dbReference type="EC" id="5.2.1.8" evidence="2"/>